<evidence type="ECO:0000256" key="2">
    <source>
        <dbReference type="ARBA" id="ARBA00009558"/>
    </source>
</evidence>
<dbReference type="PROSITE" id="PS50297">
    <property type="entry name" value="ANK_REP_REGION"/>
    <property type="match status" value="1"/>
</dbReference>
<dbReference type="InterPro" id="IPR000768">
    <property type="entry name" value="ART"/>
</dbReference>
<feature type="repeat" description="ANK" evidence="9">
    <location>
        <begin position="36"/>
        <end position="68"/>
    </location>
</feature>
<evidence type="ECO:0000256" key="8">
    <source>
        <dbReference type="ARBA" id="ARBA00047597"/>
    </source>
</evidence>
<dbReference type="PROSITE" id="PS51996">
    <property type="entry name" value="TR_MART"/>
    <property type="match status" value="1"/>
</dbReference>
<keyword evidence="4 10" id="KW-0808">Transferase</keyword>
<keyword evidence="3 10" id="KW-0328">Glycosyltransferase</keyword>
<name>A0A816THZ8_9BILA</name>
<evidence type="ECO:0000313" key="11">
    <source>
        <dbReference type="EMBL" id="CAF2097112.1"/>
    </source>
</evidence>
<protein>
    <recommendedName>
        <fullName evidence="10">NAD(P)(+)--arginine ADP-ribosyltransferase</fullName>
        <ecNumber evidence="10">2.4.2.31</ecNumber>
    </recommendedName>
    <alternativeName>
        <fullName evidence="10">Mono(ADP-ribosyl)transferase</fullName>
    </alternativeName>
</protein>
<dbReference type="GO" id="GO:0045732">
    <property type="term" value="P:positive regulation of protein catabolic process"/>
    <property type="evidence" value="ECO:0007669"/>
    <property type="project" value="TreeGrafter"/>
</dbReference>
<evidence type="ECO:0000256" key="5">
    <source>
        <dbReference type="ARBA" id="ARBA00022695"/>
    </source>
</evidence>
<comment type="similarity">
    <text evidence="1">Belongs to the ankyrin SOCS box (ASB) family.</text>
</comment>
<dbReference type="Gene3D" id="3.90.176.10">
    <property type="entry name" value="Toxin ADP-ribosyltransferase, Chain A, domain 1"/>
    <property type="match status" value="1"/>
</dbReference>
<dbReference type="EMBL" id="CAJNRG010007691">
    <property type="protein sequence ID" value="CAF2097112.1"/>
    <property type="molecule type" value="Genomic_DNA"/>
</dbReference>
<evidence type="ECO:0000313" key="12">
    <source>
        <dbReference type="Proteomes" id="UP000663887"/>
    </source>
</evidence>
<evidence type="ECO:0000256" key="4">
    <source>
        <dbReference type="ARBA" id="ARBA00022679"/>
    </source>
</evidence>
<proteinExistence type="inferred from homology"/>
<dbReference type="PANTHER" id="PTHR24136">
    <property type="entry name" value="SOWAH (DROSOPHILA) HOMOLOG"/>
    <property type="match status" value="1"/>
</dbReference>
<dbReference type="Proteomes" id="UP000663887">
    <property type="component" value="Unassembled WGS sequence"/>
</dbReference>
<keyword evidence="6" id="KW-0677">Repeat</keyword>
<comment type="caution">
    <text evidence="11">The sequence shown here is derived from an EMBL/GenBank/DDBJ whole genome shotgun (WGS) entry which is preliminary data.</text>
</comment>
<dbReference type="SUPFAM" id="SSF56399">
    <property type="entry name" value="ADP-ribosylation"/>
    <property type="match status" value="1"/>
</dbReference>
<sequence length="590" mass="68351">MSLSTHYLACRKGDLSTVEQILPSLSLDEINQLEPNGSTSLHAACFFNHPQIVKLLLEHGASRTVLNKYEYTPLQEAITDEIKELFYRKAADAQGRFTTDLTTSDAMEWVSVKNGIYGWRNKRKISDMNVVKAADCITHDKRFCNAADMNKIKYFLDKTRQTQDPYWLLKAYTAGADLCRSINKSLASGPSDIYDLFMEDDFHSFVGCFFHHEALKKYRYSGKCYRGLKLAREDFESNYEPDEQLLIKPFMSTSKLRSVAENFALSPSDDPNTLSVLCIYTIPERTLSFRDNVALDISSISEYPHEQEVLILPYTSLTILNVSHMSSGLTEIEFECGGGSAVRLTPLLTTYEILYEFQGLNKRIDKLLRTYAKYDLNFKSWPKSKFDFVCQSINPEQFHFKNRPHSLNTSIEQALRTFQTQFWLKEKQWSIYCDYHGLENVGYDIIFGDAHFYTLPYSDAQFRLSLSTVTTPKACKDKYSTTKNFHLSIDSRYNTKITHYYFPQLDSLTIRNLHKLIPMDNFIDLSQVKHLTVTRNNDINSEDFFSYILVHSTKLESLTLSWYTLVQITKNFTDHRVFSLLKSKSKIYIY</sequence>
<gene>
    <name evidence="11" type="ORF">XDN619_LOCUS17932</name>
</gene>
<dbReference type="AlphaFoldDB" id="A0A816THZ8"/>
<keyword evidence="10" id="KW-0520">NAD</keyword>
<comment type="similarity">
    <text evidence="2 10">Belongs to the Arg-specific ADP-ribosyltransferase family.</text>
</comment>
<dbReference type="GO" id="GO:0016779">
    <property type="term" value="F:nucleotidyltransferase activity"/>
    <property type="evidence" value="ECO:0007669"/>
    <property type="project" value="UniProtKB-KW"/>
</dbReference>
<evidence type="ECO:0000256" key="1">
    <source>
        <dbReference type="ARBA" id="ARBA00005949"/>
    </source>
</evidence>
<keyword evidence="5" id="KW-0548">Nucleotidyltransferase</keyword>
<dbReference type="SMART" id="SM00248">
    <property type="entry name" value="ANK"/>
    <property type="match status" value="1"/>
</dbReference>
<accession>A0A816THZ8</accession>
<dbReference type="GO" id="GO:0106274">
    <property type="term" value="F:NAD+-protein-arginine ADP-ribosyltransferase activity"/>
    <property type="evidence" value="ECO:0007669"/>
    <property type="project" value="UniProtKB-EC"/>
</dbReference>
<evidence type="ECO:0000256" key="3">
    <source>
        <dbReference type="ARBA" id="ARBA00022676"/>
    </source>
</evidence>
<dbReference type="InterPro" id="IPR002110">
    <property type="entry name" value="Ankyrin_rpt"/>
</dbReference>
<dbReference type="GO" id="GO:0016567">
    <property type="term" value="P:protein ubiquitination"/>
    <property type="evidence" value="ECO:0007669"/>
    <property type="project" value="TreeGrafter"/>
</dbReference>
<comment type="catalytic activity">
    <reaction evidence="8 10">
        <text>L-arginyl-[protein] + NAD(+) = N(omega)-(ADP-D-ribosyl)-L-arginyl-[protein] + nicotinamide + H(+)</text>
        <dbReference type="Rhea" id="RHEA:19149"/>
        <dbReference type="Rhea" id="RHEA-COMP:10532"/>
        <dbReference type="Rhea" id="RHEA-COMP:15087"/>
        <dbReference type="ChEBI" id="CHEBI:15378"/>
        <dbReference type="ChEBI" id="CHEBI:17154"/>
        <dbReference type="ChEBI" id="CHEBI:29965"/>
        <dbReference type="ChEBI" id="CHEBI:57540"/>
        <dbReference type="ChEBI" id="CHEBI:142554"/>
        <dbReference type="EC" id="2.4.2.31"/>
    </reaction>
</comment>
<keyword evidence="10" id="KW-0521">NADP</keyword>
<evidence type="ECO:0000256" key="9">
    <source>
        <dbReference type="PROSITE-ProRule" id="PRU00023"/>
    </source>
</evidence>
<dbReference type="PROSITE" id="PS50088">
    <property type="entry name" value="ANK_REPEAT"/>
    <property type="match status" value="1"/>
</dbReference>
<dbReference type="EC" id="2.4.2.31" evidence="10"/>
<evidence type="ECO:0000256" key="7">
    <source>
        <dbReference type="ARBA" id="ARBA00023043"/>
    </source>
</evidence>
<dbReference type="SUPFAM" id="SSF48403">
    <property type="entry name" value="Ankyrin repeat"/>
    <property type="match status" value="1"/>
</dbReference>
<dbReference type="Gene3D" id="1.25.40.20">
    <property type="entry name" value="Ankyrin repeat-containing domain"/>
    <property type="match status" value="1"/>
</dbReference>
<evidence type="ECO:0000256" key="6">
    <source>
        <dbReference type="ARBA" id="ARBA00022737"/>
    </source>
</evidence>
<dbReference type="InterPro" id="IPR051573">
    <property type="entry name" value="Ankyrin-SOCS_box_domain"/>
</dbReference>
<dbReference type="InterPro" id="IPR036770">
    <property type="entry name" value="Ankyrin_rpt-contain_sf"/>
</dbReference>
<dbReference type="PANTHER" id="PTHR24136:SF15">
    <property type="entry name" value="ANK_REP_REGION DOMAIN-CONTAINING PROTEIN"/>
    <property type="match status" value="1"/>
</dbReference>
<dbReference type="Pfam" id="PF01129">
    <property type="entry name" value="ART"/>
    <property type="match status" value="1"/>
</dbReference>
<evidence type="ECO:0000256" key="10">
    <source>
        <dbReference type="RuleBase" id="RU361228"/>
    </source>
</evidence>
<dbReference type="Pfam" id="PF12796">
    <property type="entry name" value="Ank_2"/>
    <property type="match status" value="1"/>
</dbReference>
<keyword evidence="7 9" id="KW-0040">ANK repeat</keyword>
<reference evidence="11" key="1">
    <citation type="submission" date="2021-02" db="EMBL/GenBank/DDBJ databases">
        <authorList>
            <person name="Nowell W R."/>
        </authorList>
    </citation>
    <scope>NUCLEOTIDE SEQUENCE</scope>
</reference>
<organism evidence="11 12">
    <name type="scientific">Rotaria magnacalcarata</name>
    <dbReference type="NCBI Taxonomy" id="392030"/>
    <lineage>
        <taxon>Eukaryota</taxon>
        <taxon>Metazoa</taxon>
        <taxon>Spiralia</taxon>
        <taxon>Gnathifera</taxon>
        <taxon>Rotifera</taxon>
        <taxon>Eurotatoria</taxon>
        <taxon>Bdelloidea</taxon>
        <taxon>Philodinida</taxon>
        <taxon>Philodinidae</taxon>
        <taxon>Rotaria</taxon>
    </lineage>
</organism>